<evidence type="ECO:0000259" key="20">
    <source>
        <dbReference type="Pfam" id="PF02875"/>
    </source>
</evidence>
<evidence type="ECO:0000256" key="3">
    <source>
        <dbReference type="ARBA" id="ARBA00022598"/>
    </source>
</evidence>
<dbReference type="Pfam" id="PF02875">
    <property type="entry name" value="Mur_ligase_C"/>
    <property type="match status" value="1"/>
</dbReference>
<feature type="binding site" evidence="17">
    <location>
        <position position="356"/>
    </location>
    <ligand>
        <name>meso-2,6-diaminopimelate</name>
        <dbReference type="ChEBI" id="CHEBI:57791"/>
    </ligand>
</feature>
<evidence type="ECO:0000256" key="1">
    <source>
        <dbReference type="ARBA" id="ARBA00005898"/>
    </source>
</evidence>
<evidence type="ECO:0000256" key="17">
    <source>
        <dbReference type="HAMAP-Rule" id="MF_00208"/>
    </source>
</evidence>
<dbReference type="InterPro" id="IPR018109">
    <property type="entry name" value="Folylpolyglutamate_synth_CS"/>
</dbReference>
<feature type="modified residue" description="N6-carboxylysine" evidence="17">
    <location>
        <position position="215"/>
    </location>
</feature>
<comment type="subcellular location">
    <subcellularLocation>
        <location evidence="17 18">Cytoplasm</location>
    </subcellularLocation>
</comment>
<dbReference type="InterPro" id="IPR000713">
    <property type="entry name" value="Mur_ligase_N"/>
</dbReference>
<feature type="short sequence motif" description="Meso-diaminopimelate recognition motif" evidence="17">
    <location>
        <begin position="380"/>
        <end position="383"/>
    </location>
</feature>
<feature type="binding site" evidence="17">
    <location>
        <begin position="148"/>
        <end position="149"/>
    </location>
    <ligand>
        <name>UDP-N-acetyl-alpha-D-muramoyl-L-alanyl-D-glutamate</name>
        <dbReference type="ChEBI" id="CHEBI:83900"/>
    </ligand>
</feature>
<evidence type="ECO:0000259" key="21">
    <source>
        <dbReference type="Pfam" id="PF08245"/>
    </source>
</evidence>
<keyword evidence="2 17" id="KW-0963">Cytoplasm</keyword>
<feature type="binding site" evidence="17">
    <location>
        <position position="147"/>
    </location>
    <ligand>
        <name>UDP-N-acetyl-alpha-D-muramoyl-L-alanyl-D-glutamate</name>
        <dbReference type="ChEBI" id="CHEBI:83900"/>
    </ligand>
</feature>
<feature type="binding site" evidence="17">
    <location>
        <position position="175"/>
    </location>
    <ligand>
        <name>UDP-N-acetyl-alpha-D-muramoyl-L-alanyl-D-glutamate</name>
        <dbReference type="ChEBI" id="CHEBI:83900"/>
    </ligand>
</feature>
<feature type="binding site" evidence="17">
    <location>
        <position position="430"/>
    </location>
    <ligand>
        <name>meso-2,6-diaminopimelate</name>
        <dbReference type="ChEBI" id="CHEBI:57791"/>
    </ligand>
</feature>
<evidence type="ECO:0000256" key="5">
    <source>
        <dbReference type="ARBA" id="ARBA00022741"/>
    </source>
</evidence>
<evidence type="ECO:0000259" key="19">
    <source>
        <dbReference type="Pfam" id="PF01225"/>
    </source>
</evidence>
<dbReference type="SUPFAM" id="SSF63418">
    <property type="entry name" value="MurE/MurF N-terminal domain"/>
    <property type="match status" value="1"/>
</dbReference>
<dbReference type="InterPro" id="IPR036615">
    <property type="entry name" value="Mur_ligase_C_dom_sf"/>
</dbReference>
<dbReference type="InterPro" id="IPR004101">
    <property type="entry name" value="Mur_ligase_C"/>
</dbReference>
<comment type="cofactor">
    <cofactor evidence="17">
        <name>Mg(2+)</name>
        <dbReference type="ChEBI" id="CHEBI:18420"/>
    </cofactor>
</comment>
<dbReference type="GO" id="GO:0005524">
    <property type="term" value="F:ATP binding"/>
    <property type="evidence" value="ECO:0007669"/>
    <property type="project" value="UniProtKB-UniRule"/>
</dbReference>
<evidence type="ECO:0000256" key="9">
    <source>
        <dbReference type="ARBA" id="ARBA00023306"/>
    </source>
</evidence>
<name>A0A1T4NU20_9FUSO</name>
<dbReference type="InterPro" id="IPR036565">
    <property type="entry name" value="Mur-like_cat_sf"/>
</dbReference>
<dbReference type="GO" id="GO:0008360">
    <property type="term" value="P:regulation of cell shape"/>
    <property type="evidence" value="ECO:0007669"/>
    <property type="project" value="UniProtKB-KW"/>
</dbReference>
<keyword evidence="8 17" id="KW-0573">Peptidoglycan synthesis</keyword>
<gene>
    <name evidence="17" type="primary">murE</name>
    <name evidence="22" type="ORF">SAMN02745174_01654</name>
</gene>
<dbReference type="Pfam" id="PF08245">
    <property type="entry name" value="Mur_ligase_M"/>
    <property type="match status" value="1"/>
</dbReference>
<evidence type="ECO:0000256" key="12">
    <source>
        <dbReference type="ARBA" id="ARBA00066633"/>
    </source>
</evidence>
<evidence type="ECO:0000256" key="15">
    <source>
        <dbReference type="ARBA" id="ARBA00076158"/>
    </source>
</evidence>
<dbReference type="EC" id="6.3.2.13" evidence="12 17"/>
<dbReference type="Gene3D" id="3.90.190.20">
    <property type="entry name" value="Mur ligase, C-terminal domain"/>
    <property type="match status" value="1"/>
</dbReference>
<dbReference type="EMBL" id="FUWX01000012">
    <property type="protein sequence ID" value="SJZ82741.1"/>
    <property type="molecule type" value="Genomic_DNA"/>
</dbReference>
<dbReference type="InterPro" id="IPR013221">
    <property type="entry name" value="Mur_ligase_cen"/>
</dbReference>
<protein>
    <recommendedName>
        <fullName evidence="13 17">UDP-N-acetylmuramoyl-L-alanyl-D-glutamate--2,6-diaminopimelate ligase</fullName>
        <ecNumber evidence="12 17">6.3.2.13</ecNumber>
    </recommendedName>
    <alternativeName>
        <fullName evidence="14 17">Meso-A2pm-adding enzyme</fullName>
    </alternativeName>
    <alternativeName>
        <fullName evidence="15 17">Meso-diaminopimelate-adding enzyme</fullName>
    </alternativeName>
    <alternativeName>
        <fullName evidence="16 17">UDP-MurNAc-L-Ala-D-Glu:meso-diaminopimelate ligase</fullName>
    </alternativeName>
    <alternativeName>
        <fullName evidence="17">UDP-MurNAc-tripeptide synthetase</fullName>
    </alternativeName>
    <alternativeName>
        <fullName evidence="17">UDP-N-acetylmuramyl-tripeptide synthetase</fullName>
    </alternativeName>
</protein>
<dbReference type="NCBIfam" id="NF001126">
    <property type="entry name" value="PRK00139.1-4"/>
    <property type="match status" value="1"/>
</dbReference>
<evidence type="ECO:0000256" key="13">
    <source>
        <dbReference type="ARBA" id="ARBA00072883"/>
    </source>
</evidence>
<evidence type="ECO:0000256" key="14">
    <source>
        <dbReference type="ARBA" id="ARBA00075482"/>
    </source>
</evidence>
<dbReference type="Gene3D" id="3.40.1390.10">
    <property type="entry name" value="MurE/MurF, N-terminal domain"/>
    <property type="match status" value="1"/>
</dbReference>
<evidence type="ECO:0000256" key="8">
    <source>
        <dbReference type="ARBA" id="ARBA00022984"/>
    </source>
</evidence>
<keyword evidence="7 17" id="KW-0133">Cell shape</keyword>
<organism evidence="22 23">
    <name type="scientific">Cetobacterium ceti</name>
    <dbReference type="NCBI Taxonomy" id="180163"/>
    <lineage>
        <taxon>Bacteria</taxon>
        <taxon>Fusobacteriati</taxon>
        <taxon>Fusobacteriota</taxon>
        <taxon>Fusobacteriia</taxon>
        <taxon>Fusobacteriales</taxon>
        <taxon>Fusobacteriaceae</taxon>
        <taxon>Cetobacterium</taxon>
    </lineage>
</organism>
<feature type="domain" description="Mur ligase N-terminal catalytic" evidence="19">
    <location>
        <begin position="23"/>
        <end position="94"/>
    </location>
</feature>
<evidence type="ECO:0000256" key="6">
    <source>
        <dbReference type="ARBA" id="ARBA00022840"/>
    </source>
</evidence>
<keyword evidence="3 17" id="KW-0436">Ligase</keyword>
<dbReference type="GO" id="GO:0008765">
    <property type="term" value="F:UDP-N-acetylmuramoylalanyl-D-glutamate-2,6-diaminopimelate ligase activity"/>
    <property type="evidence" value="ECO:0007669"/>
    <property type="project" value="UniProtKB-UniRule"/>
</dbReference>
<dbReference type="OrthoDB" id="9800958at2"/>
<accession>A0A1T4NU20</accession>
<feature type="binding site" evidence="17">
    <location>
        <begin position="108"/>
        <end position="114"/>
    </location>
    <ligand>
        <name>ATP</name>
        <dbReference type="ChEBI" id="CHEBI:30616"/>
    </ligand>
</feature>
<evidence type="ECO:0000256" key="10">
    <source>
        <dbReference type="ARBA" id="ARBA00023316"/>
    </source>
</evidence>
<evidence type="ECO:0000256" key="2">
    <source>
        <dbReference type="ARBA" id="ARBA00022490"/>
    </source>
</evidence>
<keyword evidence="5 17" id="KW-0547">Nucleotide-binding</keyword>
<dbReference type="Proteomes" id="UP000191153">
    <property type="component" value="Unassembled WGS sequence"/>
</dbReference>
<keyword evidence="9 17" id="KW-0131">Cell cycle</keyword>
<dbReference type="GO" id="GO:0071555">
    <property type="term" value="P:cell wall organization"/>
    <property type="evidence" value="ECO:0007669"/>
    <property type="project" value="UniProtKB-KW"/>
</dbReference>
<dbReference type="Pfam" id="PF01225">
    <property type="entry name" value="Mur_ligase"/>
    <property type="match status" value="1"/>
</dbReference>
<dbReference type="SUPFAM" id="SSF53623">
    <property type="entry name" value="MurD-like peptide ligases, catalytic domain"/>
    <property type="match status" value="1"/>
</dbReference>
<dbReference type="GO" id="GO:0005737">
    <property type="term" value="C:cytoplasm"/>
    <property type="evidence" value="ECO:0007669"/>
    <property type="project" value="UniProtKB-SubCell"/>
</dbReference>
<feature type="binding site" evidence="17">
    <location>
        <position position="28"/>
    </location>
    <ligand>
        <name>UDP-N-acetyl-alpha-D-muramoyl-L-alanyl-D-glutamate</name>
        <dbReference type="ChEBI" id="CHEBI:83900"/>
    </ligand>
</feature>
<dbReference type="InterPro" id="IPR005761">
    <property type="entry name" value="UDP-N-AcMur-Glu-dNH2Pim_ligase"/>
</dbReference>
<reference evidence="22 23" key="1">
    <citation type="submission" date="2017-02" db="EMBL/GenBank/DDBJ databases">
        <authorList>
            <person name="Peterson S.W."/>
        </authorList>
    </citation>
    <scope>NUCLEOTIDE SEQUENCE [LARGE SCALE GENOMIC DNA]</scope>
    <source>
        <strain evidence="22 23">ATCC 700028</strain>
    </source>
</reference>
<evidence type="ECO:0000256" key="16">
    <source>
        <dbReference type="ARBA" id="ARBA00081560"/>
    </source>
</evidence>
<sequence length="463" mass="51653">MDKIFCGVEVQPLQISKEIKYGEIEYDSRKIKEGDLFAALEGAVVDGHDYIDTAIEKGAKGIIVSKKVPMREGINYYLVENLRENLGIIASNFYGAPEKKLKIVGITGTNGKTTITYMLESIIGEDKVARIGTVEYKVGKEIIPAPNTTPESIDIIKICKKAVEAGLEYLVMEVSSHALKIGRVKMLDFDCAVFTNLTPEHLDFHHNMEEYYSAKEILFKKLKKDGKAVINIDDIYGERLYKTYGGLSYSLEKNADLTQKDLEGKKLRVLGKYNLYNLLGAMGAGKVLGIDHDKIIDTIEHVHTAPGRFEPVKGDQDFLVVVDYAHTGDALENILKSINEIKKGRVITVFGCGGDRDNSKRPVMAKIAEKYSDIVVATSDNPRTEDPEKILSEVVNGFEKNNHIVEIDRKKAIFKAIELAKKDDTVLIAGKGHENYQILGRTKIHFDDREVAREAILKKKGGK</sequence>
<dbReference type="FunFam" id="3.90.190.20:FF:000006">
    <property type="entry name" value="UDP-N-acetylmuramoyl-L-alanyl-D-glutamate--2,6-diaminopimelate ligase"/>
    <property type="match status" value="1"/>
</dbReference>
<evidence type="ECO:0000256" key="18">
    <source>
        <dbReference type="RuleBase" id="RU004135"/>
    </source>
</evidence>
<evidence type="ECO:0000313" key="23">
    <source>
        <dbReference type="Proteomes" id="UP000191153"/>
    </source>
</evidence>
<comment type="catalytic activity">
    <reaction evidence="11 17">
        <text>UDP-N-acetyl-alpha-D-muramoyl-L-alanyl-D-glutamate + meso-2,6-diaminopimelate + ATP = UDP-N-acetyl-alpha-D-muramoyl-L-alanyl-gamma-D-glutamyl-meso-2,6-diaminopimelate + ADP + phosphate + H(+)</text>
        <dbReference type="Rhea" id="RHEA:23676"/>
        <dbReference type="ChEBI" id="CHEBI:15378"/>
        <dbReference type="ChEBI" id="CHEBI:30616"/>
        <dbReference type="ChEBI" id="CHEBI:43474"/>
        <dbReference type="ChEBI" id="CHEBI:57791"/>
        <dbReference type="ChEBI" id="CHEBI:83900"/>
        <dbReference type="ChEBI" id="CHEBI:83905"/>
        <dbReference type="ChEBI" id="CHEBI:456216"/>
        <dbReference type="EC" id="6.3.2.13"/>
    </reaction>
</comment>
<feature type="binding site" evidence="17">
    <location>
        <position position="183"/>
    </location>
    <ligand>
        <name>UDP-N-acetyl-alpha-D-muramoyl-L-alanyl-D-glutamate</name>
        <dbReference type="ChEBI" id="CHEBI:83900"/>
    </ligand>
</feature>
<feature type="binding site" evidence="17">
    <location>
        <position position="434"/>
    </location>
    <ligand>
        <name>meso-2,6-diaminopimelate</name>
        <dbReference type="ChEBI" id="CHEBI:57791"/>
    </ligand>
</feature>
<keyword evidence="10 17" id="KW-0961">Cell wall biogenesis/degradation</keyword>
<dbReference type="PANTHER" id="PTHR23135">
    <property type="entry name" value="MUR LIGASE FAMILY MEMBER"/>
    <property type="match status" value="1"/>
</dbReference>
<dbReference type="GO" id="GO:0004326">
    <property type="term" value="F:tetrahydrofolylpolyglutamate synthase activity"/>
    <property type="evidence" value="ECO:0007669"/>
    <property type="project" value="InterPro"/>
</dbReference>
<comment type="function">
    <text evidence="17">Catalyzes the addition of meso-diaminopimelic acid to the nucleotide precursor UDP-N-acetylmuramoyl-L-alanyl-D-glutamate (UMAG) in the biosynthesis of bacterial cell-wall peptidoglycan.</text>
</comment>
<dbReference type="GO" id="GO:0051301">
    <property type="term" value="P:cell division"/>
    <property type="evidence" value="ECO:0007669"/>
    <property type="project" value="UniProtKB-KW"/>
</dbReference>
<dbReference type="AlphaFoldDB" id="A0A1T4NU20"/>
<dbReference type="RefSeq" id="WP_078694133.1">
    <property type="nucleotide sequence ID" value="NZ_FUWX01000012.1"/>
</dbReference>
<evidence type="ECO:0000313" key="22">
    <source>
        <dbReference type="EMBL" id="SJZ82741.1"/>
    </source>
</evidence>
<keyword evidence="4 17" id="KW-0132">Cell division</keyword>
<comment type="caution">
    <text evidence="17">Lacks conserved residue(s) required for the propagation of feature annotation.</text>
</comment>
<proteinExistence type="inferred from homology"/>
<evidence type="ECO:0000256" key="4">
    <source>
        <dbReference type="ARBA" id="ARBA00022618"/>
    </source>
</evidence>
<dbReference type="Gene3D" id="3.40.1190.10">
    <property type="entry name" value="Mur-like, catalytic domain"/>
    <property type="match status" value="1"/>
</dbReference>
<keyword evidence="23" id="KW-1185">Reference proteome</keyword>
<dbReference type="PROSITE" id="PS01011">
    <property type="entry name" value="FOLYLPOLYGLU_SYNT_1"/>
    <property type="match status" value="1"/>
</dbReference>
<dbReference type="UniPathway" id="UPA00219"/>
<keyword evidence="17" id="KW-0460">Magnesium</keyword>
<dbReference type="STRING" id="180163.SAMN02745174_01654"/>
<dbReference type="NCBIfam" id="TIGR01085">
    <property type="entry name" value="murE"/>
    <property type="match status" value="1"/>
</dbReference>
<feature type="binding site" evidence="17">
    <location>
        <begin position="380"/>
        <end position="383"/>
    </location>
    <ligand>
        <name>meso-2,6-diaminopimelate</name>
        <dbReference type="ChEBI" id="CHEBI:57791"/>
    </ligand>
</feature>
<evidence type="ECO:0000256" key="7">
    <source>
        <dbReference type="ARBA" id="ARBA00022960"/>
    </source>
</evidence>
<dbReference type="GO" id="GO:0000287">
    <property type="term" value="F:magnesium ion binding"/>
    <property type="evidence" value="ECO:0007669"/>
    <property type="project" value="UniProtKB-UniRule"/>
</dbReference>
<dbReference type="GO" id="GO:0009252">
    <property type="term" value="P:peptidoglycan biosynthetic process"/>
    <property type="evidence" value="ECO:0007669"/>
    <property type="project" value="UniProtKB-UniRule"/>
</dbReference>
<feature type="domain" description="Mur ligase central" evidence="21">
    <location>
        <begin position="106"/>
        <end position="284"/>
    </location>
</feature>
<dbReference type="InterPro" id="IPR035911">
    <property type="entry name" value="MurE/MurF_N"/>
</dbReference>
<dbReference type="SUPFAM" id="SSF53244">
    <property type="entry name" value="MurD-like peptide ligases, peptide-binding domain"/>
    <property type="match status" value="1"/>
</dbReference>
<keyword evidence="6 17" id="KW-0067">ATP-binding</keyword>
<comment type="PTM">
    <text evidence="17">Carboxylation is probably crucial for Mg(2+) binding and, consequently, for the gamma-phosphate positioning of ATP.</text>
</comment>
<comment type="pathway">
    <text evidence="17 18">Cell wall biogenesis; peptidoglycan biosynthesis.</text>
</comment>
<evidence type="ECO:0000256" key="11">
    <source>
        <dbReference type="ARBA" id="ARBA00050251"/>
    </source>
</evidence>
<comment type="similarity">
    <text evidence="1 17">Belongs to the MurCDEF family. MurE subfamily.</text>
</comment>
<feature type="domain" description="Mur ligase C-terminal" evidence="20">
    <location>
        <begin position="307"/>
        <end position="432"/>
    </location>
</feature>
<dbReference type="PANTHER" id="PTHR23135:SF4">
    <property type="entry name" value="UDP-N-ACETYLMURAMOYL-L-ALANYL-D-GLUTAMATE--2,6-DIAMINOPIMELATE LIGASE MURE HOMOLOG, CHLOROPLASTIC"/>
    <property type="match status" value="1"/>
</dbReference>
<dbReference type="HAMAP" id="MF_00208">
    <property type="entry name" value="MurE"/>
    <property type="match status" value="1"/>
</dbReference>